<dbReference type="RefSeq" id="YP_009270417.1">
    <property type="nucleotide sequence ID" value="NC_030720.1"/>
</dbReference>
<comment type="similarity">
    <text evidence="1 6">Belongs to the peptidase S14 family.</text>
</comment>
<dbReference type="InterPro" id="IPR001907">
    <property type="entry name" value="ClpP"/>
</dbReference>
<evidence type="ECO:0000256" key="5">
    <source>
        <dbReference type="ARBA" id="ARBA00022825"/>
    </source>
</evidence>
<dbReference type="GO" id="GO:0009532">
    <property type="term" value="C:plastid stroma"/>
    <property type="evidence" value="ECO:0007669"/>
    <property type="project" value="UniProtKB-ARBA"/>
</dbReference>
<keyword evidence="2 7" id="KW-0934">Plastid</keyword>
<dbReference type="SUPFAM" id="SSF52096">
    <property type="entry name" value="ClpP/crotonase"/>
    <property type="match status" value="1"/>
</dbReference>
<dbReference type="GeneID" id="32987918"/>
<geneLocation type="plastid" evidence="7"/>
<dbReference type="GO" id="GO:0006515">
    <property type="term" value="P:protein quality control for misfolded or incompletely synthesized proteins"/>
    <property type="evidence" value="ECO:0007669"/>
    <property type="project" value="TreeGrafter"/>
</dbReference>
<dbReference type="GO" id="GO:0009368">
    <property type="term" value="C:endopeptidase Clp complex"/>
    <property type="evidence" value="ECO:0007669"/>
    <property type="project" value="TreeGrafter"/>
</dbReference>
<evidence type="ECO:0000256" key="4">
    <source>
        <dbReference type="ARBA" id="ARBA00022801"/>
    </source>
</evidence>
<dbReference type="GO" id="GO:0004252">
    <property type="term" value="F:serine-type endopeptidase activity"/>
    <property type="evidence" value="ECO:0007669"/>
    <property type="project" value="InterPro"/>
</dbReference>
<name>A0A096XAV0_9ROSI</name>
<gene>
    <name evidence="7" type="primary">clpP</name>
</gene>
<keyword evidence="4" id="KW-0378">Hydrolase</keyword>
<dbReference type="PANTHER" id="PTHR10381">
    <property type="entry name" value="ATP-DEPENDENT CLP PROTEASE PROTEOLYTIC SUBUNIT"/>
    <property type="match status" value="1"/>
</dbReference>
<evidence type="ECO:0000256" key="2">
    <source>
        <dbReference type="ARBA" id="ARBA00022640"/>
    </source>
</evidence>
<proteinExistence type="inferred from homology"/>
<keyword evidence="5" id="KW-0720">Serine protease</keyword>
<protein>
    <recommendedName>
        <fullName evidence="6">ATP-dependent Clp protease proteolytic subunit</fullName>
    </recommendedName>
</protein>
<reference evidence="7" key="1">
    <citation type="submission" date="2013-10" db="EMBL/GenBank/DDBJ databases">
        <title>Plastid genome evolution in Erodium.</title>
        <authorList>
            <person name="Blazier J.C."/>
            <person name="Jansen R.K."/>
        </authorList>
    </citation>
    <scope>NUCLEOTIDE SEQUENCE</scope>
</reference>
<dbReference type="PANTHER" id="PTHR10381:SF15">
    <property type="entry name" value="CHLOROPLASTIC ATP-DEPENDENT CLP PROTEASE PROTEOLYTIC SUBUNIT 1"/>
    <property type="match status" value="1"/>
</dbReference>
<keyword evidence="3 7" id="KW-0645">Protease</keyword>
<dbReference type="Pfam" id="PF00574">
    <property type="entry name" value="CLP_protease"/>
    <property type="match status" value="1"/>
</dbReference>
<dbReference type="EMBL" id="KF751825">
    <property type="protein sequence ID" value="AHF21175.1"/>
    <property type="molecule type" value="Genomic_DNA"/>
</dbReference>
<organism evidence="7">
    <name type="scientific">Erodium manescavi</name>
    <dbReference type="NCBI Taxonomy" id="337390"/>
    <lineage>
        <taxon>Eukaryota</taxon>
        <taxon>Viridiplantae</taxon>
        <taxon>Streptophyta</taxon>
        <taxon>Embryophyta</taxon>
        <taxon>Tracheophyta</taxon>
        <taxon>Spermatophyta</taxon>
        <taxon>Magnoliopsida</taxon>
        <taxon>eudicotyledons</taxon>
        <taxon>Gunneridae</taxon>
        <taxon>Pentapetalae</taxon>
        <taxon>rosids</taxon>
        <taxon>malvids</taxon>
        <taxon>Geraniales</taxon>
        <taxon>Geraniaceae</taxon>
        <taxon>Erodium</taxon>
    </lineage>
</organism>
<dbReference type="InterPro" id="IPR029045">
    <property type="entry name" value="ClpP/crotonase-like_dom_sf"/>
</dbReference>
<dbReference type="GO" id="GO:0051117">
    <property type="term" value="F:ATPase binding"/>
    <property type="evidence" value="ECO:0007669"/>
    <property type="project" value="TreeGrafter"/>
</dbReference>
<dbReference type="CDD" id="cd07017">
    <property type="entry name" value="S14_ClpP_2"/>
    <property type="match status" value="1"/>
</dbReference>
<evidence type="ECO:0000256" key="3">
    <source>
        <dbReference type="ARBA" id="ARBA00022670"/>
    </source>
</evidence>
<dbReference type="Gene3D" id="3.90.226.10">
    <property type="entry name" value="2-enoyl-CoA Hydratase, Chain A, domain 1"/>
    <property type="match status" value="1"/>
</dbReference>
<dbReference type="PRINTS" id="PR00127">
    <property type="entry name" value="CLPPROTEASEP"/>
</dbReference>
<sequence length="207" mass="23507">MPFGVPKVSFQSHEEEDATWIDLYNRLYRERILFLCREIKEELSNNLVSLMVFLDIDNTTWTQTMFIHSPGGFVFPGLAVYDTVLAVGARTVCAGIAASMASVVLIGGEQSKRLAFPHATKERLFIHISRVMVHQPRMKDFEDSTSEILMETRVLLDLRERITHLYVQRTGQPHRIIAADLEVDTYMSAKEAVTYGIIDAIAQSVEE</sequence>
<accession>A0A096XAV0</accession>
<dbReference type="AlphaFoldDB" id="A0A096XAV0"/>
<evidence type="ECO:0000313" key="7">
    <source>
        <dbReference type="EMBL" id="AHF21175.1"/>
    </source>
</evidence>
<evidence type="ECO:0000256" key="1">
    <source>
        <dbReference type="ARBA" id="ARBA00007039"/>
    </source>
</evidence>
<evidence type="ECO:0000256" key="6">
    <source>
        <dbReference type="RuleBase" id="RU003567"/>
    </source>
</evidence>
<dbReference type="GO" id="GO:0004176">
    <property type="term" value="F:ATP-dependent peptidase activity"/>
    <property type="evidence" value="ECO:0007669"/>
    <property type="project" value="InterPro"/>
</dbReference>
<dbReference type="InterPro" id="IPR023562">
    <property type="entry name" value="ClpP/TepA"/>
</dbReference>